<dbReference type="AlphaFoldDB" id="A0A0F6MM04"/>
<dbReference type="FunFam" id="3.30.479.30:FF:000004">
    <property type="entry name" value="Putative membrane protease family, stomatin"/>
    <property type="match status" value="1"/>
</dbReference>
<dbReference type="Gene3D" id="3.30.479.30">
    <property type="entry name" value="Band 7 domain"/>
    <property type="match status" value="1"/>
</dbReference>
<dbReference type="InterPro" id="IPR001107">
    <property type="entry name" value="Band_7"/>
</dbReference>
<dbReference type="Proteomes" id="UP000011701">
    <property type="component" value="Chromosome"/>
</dbReference>
<dbReference type="InterPro" id="IPR036013">
    <property type="entry name" value="Band_7/SPFH_dom_sf"/>
</dbReference>
<dbReference type="GO" id="GO:0005886">
    <property type="term" value="C:plasma membrane"/>
    <property type="evidence" value="ECO:0007669"/>
    <property type="project" value="UniProtKB-ARBA"/>
</dbReference>
<dbReference type="PATRIC" id="fig|999434.4.peg.1912"/>
<evidence type="ECO:0000259" key="3">
    <source>
        <dbReference type="SMART" id="SM00244"/>
    </source>
</evidence>
<comment type="subcellular location">
    <subcellularLocation>
        <location evidence="1">Membrane</location>
        <topology evidence="1">Single-pass membrane protein</topology>
    </subcellularLocation>
</comment>
<dbReference type="InterPro" id="IPR050710">
    <property type="entry name" value="Band7/mec-2_domain"/>
</dbReference>
<dbReference type="PANTHER" id="PTHR43327">
    <property type="entry name" value="STOMATIN-LIKE PROTEIN 2, MITOCHONDRIAL"/>
    <property type="match status" value="1"/>
</dbReference>
<dbReference type="GO" id="GO:0098552">
    <property type="term" value="C:side of membrane"/>
    <property type="evidence" value="ECO:0007669"/>
    <property type="project" value="UniProtKB-ARBA"/>
</dbReference>
<evidence type="ECO:0000256" key="1">
    <source>
        <dbReference type="ARBA" id="ARBA00004167"/>
    </source>
</evidence>
<dbReference type="PANTHER" id="PTHR43327:SF10">
    <property type="entry name" value="STOMATIN-LIKE PROTEIN 2, MITOCHONDRIAL"/>
    <property type="match status" value="1"/>
</dbReference>
<comment type="caution">
    <text evidence="4">The sequence shown here is derived from an EMBL/GenBank/DDBJ whole genome shotgun (WGS) entry which is preliminary data.</text>
</comment>
<dbReference type="Pfam" id="PF16200">
    <property type="entry name" value="Band_7_C"/>
    <property type="match status" value="1"/>
</dbReference>
<dbReference type="Pfam" id="PF01145">
    <property type="entry name" value="Band_7"/>
    <property type="match status" value="1"/>
</dbReference>
<dbReference type="InterPro" id="IPR032435">
    <property type="entry name" value="STML2-like_C"/>
</dbReference>
<sequence>MIALYVALAVAVIILFSIAVVVPEQESYVIERLGKYSRTLTAGFHILTPFIDRIAYKQNLKEEALDVDPQVCITADNVQVQVDGILYLKIFDPVKASYGIDNYRYAVAQLAKTTMRSEIGKLELDKTFCGREGLNDNIVKALDEASDNWGIKVTRYEIRDITPTRTILEAMERQMRAEREKRANILSSEGKQQSRINISLGKKKEAINKAMGEKQRRINLAEGRSKAIEITSNATAEGLRLIADALSQPGGRTAMGIRLAENYIQRFEHIIKKSNVSVYPENIAGLAAFTDIIKNAGKEVKVIKGGQNA</sequence>
<dbReference type="SMART" id="SM00244">
    <property type="entry name" value="PHB"/>
    <property type="match status" value="1"/>
</dbReference>
<evidence type="ECO:0000313" key="4">
    <source>
        <dbReference type="EMBL" id="EMB20384.1"/>
    </source>
</evidence>
<dbReference type="CDD" id="cd08829">
    <property type="entry name" value="SPFH_paraslipin"/>
    <property type="match status" value="1"/>
</dbReference>
<dbReference type="SUPFAM" id="SSF117892">
    <property type="entry name" value="Band 7/SPFH domain"/>
    <property type="match status" value="1"/>
</dbReference>
<dbReference type="HOGENOM" id="CLU_024949_2_2_12"/>
<name>A0A0F6MM04_TREDN</name>
<evidence type="ECO:0000256" key="2">
    <source>
        <dbReference type="ARBA" id="ARBA00008164"/>
    </source>
</evidence>
<protein>
    <recommendedName>
        <fullName evidence="3">Band 7 domain-containing protein</fullName>
    </recommendedName>
</protein>
<dbReference type="InterPro" id="IPR001972">
    <property type="entry name" value="Stomatin_HflK_fam"/>
</dbReference>
<dbReference type="PRINTS" id="PR00721">
    <property type="entry name" value="STOMATIN"/>
</dbReference>
<organism evidence="4">
    <name type="scientific">Treponema denticola OTK</name>
    <dbReference type="NCBI Taxonomy" id="999434"/>
    <lineage>
        <taxon>Bacteria</taxon>
        <taxon>Pseudomonadati</taxon>
        <taxon>Spirochaetota</taxon>
        <taxon>Spirochaetia</taxon>
        <taxon>Spirochaetales</taxon>
        <taxon>Treponemataceae</taxon>
        <taxon>Treponema</taxon>
    </lineage>
</organism>
<dbReference type="RefSeq" id="WP_002692791.1">
    <property type="nucleotide sequence ID" value="NZ_CM001797.1"/>
</dbReference>
<feature type="domain" description="Band 7" evidence="3">
    <location>
        <begin position="17"/>
        <end position="175"/>
    </location>
</feature>
<proteinExistence type="inferred from homology"/>
<dbReference type="EMBL" id="AGDY01000009">
    <property type="protein sequence ID" value="EMB20384.1"/>
    <property type="molecule type" value="Genomic_DNA"/>
</dbReference>
<reference evidence="4" key="1">
    <citation type="submission" date="2012-01" db="EMBL/GenBank/DDBJ databases">
        <title>The Genome Sequence of Treponema denticola OTK.</title>
        <authorList>
            <consortium name="The Broad Institute Genome Sequencing Platform"/>
            <person name="Earl A."/>
            <person name="Ward D."/>
            <person name="Feldgarden M."/>
            <person name="Gevers D."/>
            <person name="Blanton J.M."/>
            <person name="Fenno C.J."/>
            <person name="Baranova O.V."/>
            <person name="Mathney J."/>
            <person name="Dewhirst F.E."/>
            <person name="Izard J."/>
            <person name="Young S.K."/>
            <person name="Zeng Q."/>
            <person name="Gargeya S."/>
            <person name="Fitzgerald M."/>
            <person name="Haas B."/>
            <person name="Abouelleil A."/>
            <person name="Alvarado L."/>
            <person name="Arachchi H.M."/>
            <person name="Berlin A."/>
            <person name="Chapman S.B."/>
            <person name="Gearin G."/>
            <person name="Goldberg J."/>
            <person name="Griggs A."/>
            <person name="Gujja S."/>
            <person name="Hansen M."/>
            <person name="Heiman D."/>
            <person name="Howarth C."/>
            <person name="Larimer J."/>
            <person name="Lui A."/>
            <person name="MacDonald P.J.P."/>
            <person name="McCowen C."/>
            <person name="Montmayeur A."/>
            <person name="Murphy C."/>
            <person name="Neiman D."/>
            <person name="Pearson M."/>
            <person name="Priest M."/>
            <person name="Roberts A."/>
            <person name="Saif S."/>
            <person name="Shea T."/>
            <person name="Sisk P."/>
            <person name="Stolte C."/>
            <person name="Sykes S."/>
            <person name="Wortman J."/>
            <person name="Nusbaum C."/>
            <person name="Birren B."/>
        </authorList>
    </citation>
    <scope>NUCLEOTIDE SEQUENCE [LARGE SCALE GENOMIC DNA]</scope>
    <source>
        <strain evidence="4">OTK</strain>
    </source>
</reference>
<accession>A0A0F6MM04</accession>
<gene>
    <name evidence="4" type="ORF">HMPREF9723_01844</name>
</gene>
<comment type="similarity">
    <text evidence="2">Belongs to the band 7/mec-2 family.</text>
</comment>